<keyword evidence="10" id="KW-1185">Reference proteome</keyword>
<dbReference type="GO" id="GO:0005975">
    <property type="term" value="P:carbohydrate metabolic process"/>
    <property type="evidence" value="ECO:0007669"/>
    <property type="project" value="InterPro"/>
</dbReference>
<evidence type="ECO:0000259" key="8">
    <source>
        <dbReference type="Pfam" id="PF00933"/>
    </source>
</evidence>
<dbReference type="PANTHER" id="PTHR30480:SF14">
    <property type="entry name" value="HYDROLASE, PUTATIVE (AFU_ORTHOLOGUE AFUA_4G13770)-RELATED"/>
    <property type="match status" value="1"/>
</dbReference>
<evidence type="ECO:0000313" key="10">
    <source>
        <dbReference type="Proteomes" id="UP000266188"/>
    </source>
</evidence>
<evidence type="ECO:0000313" key="9">
    <source>
        <dbReference type="EMBL" id="RJE18868.1"/>
    </source>
</evidence>
<dbReference type="AlphaFoldDB" id="A0A3A2Z6Z2"/>
<comment type="similarity">
    <text evidence="1">Belongs to the glycosyl hydrolase 3 family.</text>
</comment>
<keyword evidence="7" id="KW-0732">Signal</keyword>
<dbReference type="EMBL" id="MVGC01000481">
    <property type="protein sequence ID" value="RJE18868.1"/>
    <property type="molecule type" value="Genomic_DNA"/>
</dbReference>
<dbReference type="Gene3D" id="3.20.20.300">
    <property type="entry name" value="Glycoside hydrolase, family 3, N-terminal domain"/>
    <property type="match status" value="1"/>
</dbReference>
<sequence>MKWITLAQLTFLPALAQCATGSDEVQVGYHVIFSYPGLKPPSHLLELIEQGKVGGIILFGENIDDNIADVVQNFQDTYTKSPAYGGHPLLIMTDQEGGQVNRLPGGPELSAKEIGNSSDPNGAATQAGKKAGDILSSAHVNSNLAPVLGVYRQAGHFLDQYGRSFGDNVDLVSKCATTWFTAQKSTGVVAAAKHYPGLGLAGAEENTDIRPVTINAPLSTLRNVDEAPYHEAISSGIDMVMASWAVYPSMDPKNPAGLSSAWIQEELRGRLQFKGVTVTDAIEAGALEDFGNDENRGLLATQAGMDLILASGRNVTQGEVIVDKLVASLDDGSVSRESFDAATDRILDLRKKVQA</sequence>
<dbReference type="InterPro" id="IPR017853">
    <property type="entry name" value="GH"/>
</dbReference>
<dbReference type="GO" id="GO:0009254">
    <property type="term" value="P:peptidoglycan turnover"/>
    <property type="evidence" value="ECO:0007669"/>
    <property type="project" value="TreeGrafter"/>
</dbReference>
<name>A0A3A2Z6Z2_9EURO</name>
<proteinExistence type="inferred from homology"/>
<dbReference type="InterPro" id="IPR050226">
    <property type="entry name" value="NagZ_Beta-hexosaminidase"/>
</dbReference>
<keyword evidence="4" id="KW-0119">Carbohydrate metabolism</keyword>
<dbReference type="STRING" id="2070753.A0A3A2Z6Z2"/>
<reference evidence="10" key="1">
    <citation type="submission" date="2017-02" db="EMBL/GenBank/DDBJ databases">
        <authorList>
            <person name="Tafer H."/>
            <person name="Lopandic K."/>
        </authorList>
    </citation>
    <scope>NUCLEOTIDE SEQUENCE [LARGE SCALE GENOMIC DNA]</scope>
    <source>
        <strain evidence="10">CBS 366.77</strain>
    </source>
</reference>
<evidence type="ECO:0000256" key="4">
    <source>
        <dbReference type="ARBA" id="ARBA00023277"/>
    </source>
</evidence>
<evidence type="ECO:0000256" key="3">
    <source>
        <dbReference type="ARBA" id="ARBA00023180"/>
    </source>
</evidence>
<evidence type="ECO:0000256" key="2">
    <source>
        <dbReference type="ARBA" id="ARBA00022801"/>
    </source>
</evidence>
<evidence type="ECO:0000256" key="1">
    <source>
        <dbReference type="ARBA" id="ARBA00005336"/>
    </source>
</evidence>
<feature type="region of interest" description="Disordered" evidence="6">
    <location>
        <begin position="108"/>
        <end position="129"/>
    </location>
</feature>
<dbReference type="GO" id="GO:0004553">
    <property type="term" value="F:hydrolase activity, hydrolyzing O-glycosyl compounds"/>
    <property type="evidence" value="ECO:0007669"/>
    <property type="project" value="InterPro"/>
</dbReference>
<dbReference type="InterPro" id="IPR001764">
    <property type="entry name" value="Glyco_hydro_3_N"/>
</dbReference>
<dbReference type="Proteomes" id="UP000266188">
    <property type="component" value="Unassembled WGS sequence"/>
</dbReference>
<evidence type="ECO:0000256" key="6">
    <source>
        <dbReference type="SAM" id="MobiDB-lite"/>
    </source>
</evidence>
<evidence type="ECO:0000256" key="7">
    <source>
        <dbReference type="SAM" id="SignalP"/>
    </source>
</evidence>
<feature type="compositionally biased region" description="Polar residues" evidence="6">
    <location>
        <begin position="115"/>
        <end position="124"/>
    </location>
</feature>
<dbReference type="InterPro" id="IPR036962">
    <property type="entry name" value="Glyco_hydro_3_N_sf"/>
</dbReference>
<protein>
    <submittedName>
        <fullName evidence="9">Glycosyl hydrolase</fullName>
    </submittedName>
</protein>
<accession>A0A3A2Z6Z2</accession>
<feature type="chain" id="PRO_5017431487" evidence="7">
    <location>
        <begin position="22"/>
        <end position="355"/>
    </location>
</feature>
<comment type="caution">
    <text evidence="9">The sequence shown here is derived from an EMBL/GenBank/DDBJ whole genome shotgun (WGS) entry which is preliminary data.</text>
</comment>
<dbReference type="OrthoDB" id="416222at2759"/>
<dbReference type="PANTHER" id="PTHR30480">
    <property type="entry name" value="BETA-HEXOSAMINIDASE-RELATED"/>
    <property type="match status" value="1"/>
</dbReference>
<feature type="domain" description="Glycoside hydrolase family 3 N-terminal" evidence="8">
    <location>
        <begin position="39"/>
        <end position="348"/>
    </location>
</feature>
<keyword evidence="5" id="KW-0326">Glycosidase</keyword>
<dbReference type="Pfam" id="PF00933">
    <property type="entry name" value="Glyco_hydro_3"/>
    <property type="match status" value="1"/>
</dbReference>
<organism evidence="9 10">
    <name type="scientific">Aspergillus sclerotialis</name>
    <dbReference type="NCBI Taxonomy" id="2070753"/>
    <lineage>
        <taxon>Eukaryota</taxon>
        <taxon>Fungi</taxon>
        <taxon>Dikarya</taxon>
        <taxon>Ascomycota</taxon>
        <taxon>Pezizomycotina</taxon>
        <taxon>Eurotiomycetes</taxon>
        <taxon>Eurotiomycetidae</taxon>
        <taxon>Eurotiales</taxon>
        <taxon>Aspergillaceae</taxon>
        <taxon>Aspergillus</taxon>
        <taxon>Aspergillus subgen. Polypaecilum</taxon>
    </lineage>
</organism>
<feature type="signal peptide" evidence="7">
    <location>
        <begin position="1"/>
        <end position="21"/>
    </location>
</feature>
<dbReference type="SUPFAM" id="SSF51445">
    <property type="entry name" value="(Trans)glycosidases"/>
    <property type="match status" value="1"/>
</dbReference>
<keyword evidence="3" id="KW-0325">Glycoprotein</keyword>
<keyword evidence="2 9" id="KW-0378">Hydrolase</keyword>
<gene>
    <name evidence="9" type="ORF">PHISCL_08803</name>
</gene>
<evidence type="ECO:0000256" key="5">
    <source>
        <dbReference type="ARBA" id="ARBA00023295"/>
    </source>
</evidence>